<reference evidence="1 2" key="1">
    <citation type="submission" date="2018-04" db="EMBL/GenBank/DDBJ databases">
        <title>Complete genome uncultured novel isolate.</title>
        <authorList>
            <person name="Merlino G."/>
        </authorList>
    </citation>
    <scope>NUCLEOTIDE SEQUENCE [LARGE SCALE GENOMIC DNA]</scope>
    <source>
        <strain evidence="2">R1DC9</strain>
    </source>
</reference>
<evidence type="ECO:0000313" key="1">
    <source>
        <dbReference type="EMBL" id="QCK13490.1"/>
    </source>
</evidence>
<dbReference type="KEGG" id="fpf:DCC35_01335"/>
<dbReference type="OrthoDB" id="5735516at2"/>
<proteinExistence type="predicted"/>
<dbReference type="AlphaFoldDB" id="A0A4D7JJA5"/>
<name>A0A4D7JJA5_9BACT</name>
<protein>
    <submittedName>
        <fullName evidence="1">Uncharacterized protein</fullName>
    </submittedName>
</protein>
<dbReference type="Proteomes" id="UP000298616">
    <property type="component" value="Chromosome"/>
</dbReference>
<dbReference type="RefSeq" id="WP_137089085.1">
    <property type="nucleotide sequence ID" value="NZ_CP028923.1"/>
</dbReference>
<dbReference type="InterPro" id="IPR046525">
    <property type="entry name" value="DUF6702"/>
</dbReference>
<accession>A0A4D7JJA5</accession>
<keyword evidence="2" id="KW-1185">Reference proteome</keyword>
<evidence type="ECO:0000313" key="2">
    <source>
        <dbReference type="Proteomes" id="UP000298616"/>
    </source>
</evidence>
<organism evidence="1 2">
    <name type="scientific">Mangrovivirga cuniculi</name>
    <dbReference type="NCBI Taxonomy" id="2715131"/>
    <lineage>
        <taxon>Bacteria</taxon>
        <taxon>Pseudomonadati</taxon>
        <taxon>Bacteroidota</taxon>
        <taxon>Cytophagia</taxon>
        <taxon>Cytophagales</taxon>
        <taxon>Mangrovivirgaceae</taxon>
        <taxon>Mangrovivirga</taxon>
    </lineage>
</organism>
<sequence>MAAKIFLTAILSFFWSLHPFHVSVTDIVHKKDQKALQITSRVFLDDLELALNDVTGETLDVIALSKSGELDNILKPYFLKNFKLRVDDEKTPLKYLGSQLDQDALMVFLEVENVQTVSKLFVRNTLIFEKYDDQSNIIHFNYNDEVTSARLHEDNPYVIFER</sequence>
<dbReference type="EMBL" id="CP028923">
    <property type="protein sequence ID" value="QCK13490.1"/>
    <property type="molecule type" value="Genomic_DNA"/>
</dbReference>
<dbReference type="Pfam" id="PF20420">
    <property type="entry name" value="DUF6702"/>
    <property type="match status" value="1"/>
</dbReference>
<gene>
    <name evidence="1" type="ORF">DCC35_01335</name>
</gene>